<evidence type="ECO:0008006" key="4">
    <source>
        <dbReference type="Google" id="ProtNLM"/>
    </source>
</evidence>
<sequence>MAGGRALALFFLIAGAASLTSTVAGNQPSDPTQLITEEEKENIGRFAVRQYSIHAAEDDLDDFCKLIGFKPVDGVPLRFVLTILIKKIGGQDRGSFRVASALVQQQEEEPKLRMLSFSILPPTATNQAVKC</sequence>
<dbReference type="Proteomes" id="UP000236161">
    <property type="component" value="Unassembled WGS sequence"/>
</dbReference>
<protein>
    <recommendedName>
        <fullName evidence="4">Cystatin domain-containing protein</fullName>
    </recommendedName>
</protein>
<keyword evidence="1" id="KW-0732">Signal</keyword>
<feature type="chain" id="PRO_5014180629" description="Cystatin domain-containing protein" evidence="1">
    <location>
        <begin position="26"/>
        <end position="131"/>
    </location>
</feature>
<gene>
    <name evidence="2" type="ORF">AXF42_Ash021279</name>
</gene>
<dbReference type="EMBL" id="KZ451945">
    <property type="protein sequence ID" value="PKA59664.1"/>
    <property type="molecule type" value="Genomic_DNA"/>
</dbReference>
<evidence type="ECO:0000313" key="2">
    <source>
        <dbReference type="EMBL" id="PKA59664.1"/>
    </source>
</evidence>
<name>A0A2I0AVT5_9ASPA</name>
<evidence type="ECO:0000256" key="1">
    <source>
        <dbReference type="SAM" id="SignalP"/>
    </source>
</evidence>
<organism evidence="2 3">
    <name type="scientific">Apostasia shenzhenica</name>
    <dbReference type="NCBI Taxonomy" id="1088818"/>
    <lineage>
        <taxon>Eukaryota</taxon>
        <taxon>Viridiplantae</taxon>
        <taxon>Streptophyta</taxon>
        <taxon>Embryophyta</taxon>
        <taxon>Tracheophyta</taxon>
        <taxon>Spermatophyta</taxon>
        <taxon>Magnoliopsida</taxon>
        <taxon>Liliopsida</taxon>
        <taxon>Asparagales</taxon>
        <taxon>Orchidaceae</taxon>
        <taxon>Apostasioideae</taxon>
        <taxon>Apostasia</taxon>
    </lineage>
</organism>
<reference evidence="2 3" key="1">
    <citation type="journal article" date="2017" name="Nature">
        <title>The Apostasia genome and the evolution of orchids.</title>
        <authorList>
            <person name="Zhang G.Q."/>
            <person name="Liu K.W."/>
            <person name="Li Z."/>
            <person name="Lohaus R."/>
            <person name="Hsiao Y.Y."/>
            <person name="Niu S.C."/>
            <person name="Wang J.Y."/>
            <person name="Lin Y.C."/>
            <person name="Xu Q."/>
            <person name="Chen L.J."/>
            <person name="Yoshida K."/>
            <person name="Fujiwara S."/>
            <person name="Wang Z.W."/>
            <person name="Zhang Y.Q."/>
            <person name="Mitsuda N."/>
            <person name="Wang M."/>
            <person name="Liu G.H."/>
            <person name="Pecoraro L."/>
            <person name="Huang H.X."/>
            <person name="Xiao X.J."/>
            <person name="Lin M."/>
            <person name="Wu X.Y."/>
            <person name="Wu W.L."/>
            <person name="Chen Y.Y."/>
            <person name="Chang S.B."/>
            <person name="Sakamoto S."/>
            <person name="Ohme-Takagi M."/>
            <person name="Yagi M."/>
            <person name="Zeng S.J."/>
            <person name="Shen C.Y."/>
            <person name="Yeh C.M."/>
            <person name="Luo Y.B."/>
            <person name="Tsai W.C."/>
            <person name="Van de Peer Y."/>
            <person name="Liu Z.J."/>
        </authorList>
    </citation>
    <scope>NUCLEOTIDE SEQUENCE [LARGE SCALE GENOMIC DNA]</scope>
    <source>
        <strain evidence="3">cv. Shenzhen</strain>
        <tissue evidence="2">Stem</tissue>
    </source>
</reference>
<dbReference type="AlphaFoldDB" id="A0A2I0AVT5"/>
<keyword evidence="3" id="KW-1185">Reference proteome</keyword>
<feature type="signal peptide" evidence="1">
    <location>
        <begin position="1"/>
        <end position="25"/>
    </location>
</feature>
<accession>A0A2I0AVT5</accession>
<evidence type="ECO:0000313" key="3">
    <source>
        <dbReference type="Proteomes" id="UP000236161"/>
    </source>
</evidence>
<proteinExistence type="predicted"/>